<accession>A0ABS2T4N7</accession>
<keyword evidence="1" id="KW-0472">Membrane</keyword>
<sequence>MLIPIVRQAAGVHRGKSRMSCDTHNAGALNLWSIDNVRLVPLSWLRHLGSNCFLDIPVVGEIYISFSEDPVRPGPFFDLWSDRAPDNDPAKWQQAGVFEFVFGPIRASVNAPVTPRGRGRDTRPIWKPVFWSYCLAPFLILAAVLGAVWWRVYHLLIVPPVRRLLWRPLKAVLKVALRPVLNPQHRVAVL</sequence>
<evidence type="ECO:0000256" key="1">
    <source>
        <dbReference type="SAM" id="Phobius"/>
    </source>
</evidence>
<keyword evidence="3" id="KW-1185">Reference proteome</keyword>
<keyword evidence="1" id="KW-0812">Transmembrane</keyword>
<organism evidence="2 3">
    <name type="scientific">Methylopila capsulata</name>
    <dbReference type="NCBI Taxonomy" id="61654"/>
    <lineage>
        <taxon>Bacteria</taxon>
        <taxon>Pseudomonadati</taxon>
        <taxon>Pseudomonadota</taxon>
        <taxon>Alphaproteobacteria</taxon>
        <taxon>Hyphomicrobiales</taxon>
        <taxon>Methylopilaceae</taxon>
        <taxon>Methylopila</taxon>
    </lineage>
</organism>
<protein>
    <submittedName>
        <fullName evidence="2">Uncharacterized protein</fullName>
    </submittedName>
</protein>
<keyword evidence="1" id="KW-1133">Transmembrane helix</keyword>
<dbReference type="RefSeq" id="WP_204949216.1">
    <property type="nucleotide sequence ID" value="NZ_BSFF01000002.1"/>
</dbReference>
<dbReference type="Proteomes" id="UP000758856">
    <property type="component" value="Unassembled WGS sequence"/>
</dbReference>
<name>A0ABS2T4N7_9HYPH</name>
<evidence type="ECO:0000313" key="2">
    <source>
        <dbReference type="EMBL" id="MBM7850845.1"/>
    </source>
</evidence>
<proteinExistence type="predicted"/>
<evidence type="ECO:0000313" key="3">
    <source>
        <dbReference type="Proteomes" id="UP000758856"/>
    </source>
</evidence>
<gene>
    <name evidence="2" type="ORF">JOD31_001057</name>
</gene>
<reference evidence="2 3" key="1">
    <citation type="submission" date="2021-01" db="EMBL/GenBank/DDBJ databases">
        <title>Genomic Encyclopedia of Type Strains, Phase IV (KMG-IV): sequencing the most valuable type-strain genomes for metagenomic binning, comparative biology and taxonomic classification.</title>
        <authorList>
            <person name="Goeker M."/>
        </authorList>
    </citation>
    <scope>NUCLEOTIDE SEQUENCE [LARGE SCALE GENOMIC DNA]</scope>
    <source>
        <strain evidence="2 3">DSM 6130</strain>
    </source>
</reference>
<feature type="transmembrane region" description="Helical" evidence="1">
    <location>
        <begin position="130"/>
        <end position="150"/>
    </location>
</feature>
<comment type="caution">
    <text evidence="2">The sequence shown here is derived from an EMBL/GenBank/DDBJ whole genome shotgun (WGS) entry which is preliminary data.</text>
</comment>
<dbReference type="EMBL" id="JAFBCY010000001">
    <property type="protein sequence ID" value="MBM7850845.1"/>
    <property type="molecule type" value="Genomic_DNA"/>
</dbReference>